<dbReference type="InterPro" id="IPR036864">
    <property type="entry name" value="Zn2-C6_fun-type_DNA-bd_sf"/>
</dbReference>
<dbReference type="InterPro" id="IPR001138">
    <property type="entry name" value="Zn2Cys6_DnaBD"/>
</dbReference>
<keyword evidence="1" id="KW-0539">Nucleus</keyword>
<comment type="caution">
    <text evidence="4">The sequence shown here is derived from an EMBL/GenBank/DDBJ whole genome shotgun (WGS) entry which is preliminary data.</text>
</comment>
<feature type="compositionally biased region" description="Low complexity" evidence="2">
    <location>
        <begin position="120"/>
        <end position="136"/>
    </location>
</feature>
<evidence type="ECO:0000313" key="4">
    <source>
        <dbReference type="EMBL" id="KAH6648728.1"/>
    </source>
</evidence>
<sequence length="530" mass="58492">MNSDYPRRSACDRCRGQKLRCVRPPQSQRPSEGSLESLQACERCIKAGADCVHTVRSRRLFLESDGHGKRPSSGGSDSPTVVHRRRPTNDHHSSTASDQVFRHQSSQTPHFVPNVPQRRSISQIQNGGSSQSQVNSKPTSEEEFDFQDTFQHQQAFHTATSAAASSATFPAPILRERTPSSAHTISFELGGFHPGVLSFNSDLSHGTDSQVSLNHLLDDATGDRVGLTNSTSPSWATTSQMPGNKDECLYQLSELSSRLLKYFSKTGVSTGLPDILKVTPAEVDGTDRPERRISSKNMVGTLFESSQVFLEVLERLKSALSSEFKSSFSSANSECSYSEQWDDSEFLRSIEYTGTQRTSQNGALLLENDVDPITTVQQPSEPQEDPSRQHASVGMPTTLTILTCYTWLLQGYEMVFGAIQDSLILQRKSQGQALPPPTPLVLPDLQFGGFGLDRHPDLQIEILIHVSCQMLQKIDATLGISSAMPEQLQPLSSDQGHDLLVKEWTPALLGRQALVRRRVDSIKQLLVDRS</sequence>
<dbReference type="EMBL" id="JAGPXC010000007">
    <property type="protein sequence ID" value="KAH6648728.1"/>
    <property type="molecule type" value="Genomic_DNA"/>
</dbReference>
<dbReference type="Proteomes" id="UP000758603">
    <property type="component" value="Unassembled WGS sequence"/>
</dbReference>
<accession>A0A9P8ZV82</accession>
<feature type="compositionally biased region" description="Polar residues" evidence="2">
    <location>
        <begin position="94"/>
        <end position="109"/>
    </location>
</feature>
<protein>
    <recommendedName>
        <fullName evidence="3">Zn(2)-C6 fungal-type domain-containing protein</fullName>
    </recommendedName>
</protein>
<organism evidence="4 5">
    <name type="scientific">Truncatella angustata</name>
    <dbReference type="NCBI Taxonomy" id="152316"/>
    <lineage>
        <taxon>Eukaryota</taxon>
        <taxon>Fungi</taxon>
        <taxon>Dikarya</taxon>
        <taxon>Ascomycota</taxon>
        <taxon>Pezizomycotina</taxon>
        <taxon>Sordariomycetes</taxon>
        <taxon>Xylariomycetidae</taxon>
        <taxon>Amphisphaeriales</taxon>
        <taxon>Sporocadaceae</taxon>
        <taxon>Truncatella</taxon>
    </lineage>
</organism>
<evidence type="ECO:0000256" key="2">
    <source>
        <dbReference type="SAM" id="MobiDB-lite"/>
    </source>
</evidence>
<evidence type="ECO:0000313" key="5">
    <source>
        <dbReference type="Proteomes" id="UP000758603"/>
    </source>
</evidence>
<gene>
    <name evidence="4" type="ORF">BKA67DRAFT_575650</name>
</gene>
<dbReference type="RefSeq" id="XP_045955235.1">
    <property type="nucleotide sequence ID" value="XM_046103512.1"/>
</dbReference>
<dbReference type="GeneID" id="70132404"/>
<dbReference type="Gene3D" id="4.10.240.10">
    <property type="entry name" value="Zn(2)-C6 fungal-type DNA-binding domain"/>
    <property type="match status" value="1"/>
</dbReference>
<dbReference type="OrthoDB" id="3434319at2759"/>
<feature type="domain" description="Zn(2)-C6 fungal-type" evidence="3">
    <location>
        <begin position="10"/>
        <end position="53"/>
    </location>
</feature>
<keyword evidence="5" id="KW-1185">Reference proteome</keyword>
<name>A0A9P8ZV82_9PEZI</name>
<dbReference type="GO" id="GO:0008270">
    <property type="term" value="F:zinc ion binding"/>
    <property type="evidence" value="ECO:0007669"/>
    <property type="project" value="InterPro"/>
</dbReference>
<reference evidence="4" key="1">
    <citation type="journal article" date="2021" name="Nat. Commun.">
        <title>Genetic determinants of endophytism in the Arabidopsis root mycobiome.</title>
        <authorList>
            <person name="Mesny F."/>
            <person name="Miyauchi S."/>
            <person name="Thiergart T."/>
            <person name="Pickel B."/>
            <person name="Atanasova L."/>
            <person name="Karlsson M."/>
            <person name="Huettel B."/>
            <person name="Barry K.W."/>
            <person name="Haridas S."/>
            <person name="Chen C."/>
            <person name="Bauer D."/>
            <person name="Andreopoulos W."/>
            <person name="Pangilinan J."/>
            <person name="LaButti K."/>
            <person name="Riley R."/>
            <person name="Lipzen A."/>
            <person name="Clum A."/>
            <person name="Drula E."/>
            <person name="Henrissat B."/>
            <person name="Kohler A."/>
            <person name="Grigoriev I.V."/>
            <person name="Martin F.M."/>
            <person name="Hacquard S."/>
        </authorList>
    </citation>
    <scope>NUCLEOTIDE SEQUENCE</scope>
    <source>
        <strain evidence="4">MPI-SDFR-AT-0073</strain>
    </source>
</reference>
<evidence type="ECO:0000259" key="3">
    <source>
        <dbReference type="PROSITE" id="PS50048"/>
    </source>
</evidence>
<proteinExistence type="predicted"/>
<feature type="region of interest" description="Disordered" evidence="2">
    <location>
        <begin position="63"/>
        <end position="143"/>
    </location>
</feature>
<dbReference type="GO" id="GO:0000981">
    <property type="term" value="F:DNA-binding transcription factor activity, RNA polymerase II-specific"/>
    <property type="evidence" value="ECO:0007669"/>
    <property type="project" value="InterPro"/>
</dbReference>
<evidence type="ECO:0000256" key="1">
    <source>
        <dbReference type="ARBA" id="ARBA00023242"/>
    </source>
</evidence>
<dbReference type="AlphaFoldDB" id="A0A9P8ZV82"/>
<dbReference type="PROSITE" id="PS50048">
    <property type="entry name" value="ZN2_CY6_FUNGAL_2"/>
    <property type="match status" value="1"/>
</dbReference>
<dbReference type="SUPFAM" id="SSF57701">
    <property type="entry name" value="Zn2/Cys6 DNA-binding domain"/>
    <property type="match status" value="1"/>
</dbReference>
<dbReference type="SMART" id="SM00066">
    <property type="entry name" value="GAL4"/>
    <property type="match status" value="1"/>
</dbReference>
<dbReference type="Pfam" id="PF00172">
    <property type="entry name" value="Zn_clus"/>
    <property type="match status" value="1"/>
</dbReference>
<dbReference type="CDD" id="cd00067">
    <property type="entry name" value="GAL4"/>
    <property type="match status" value="1"/>
</dbReference>